<keyword evidence="2" id="KW-0547">Nucleotide-binding</keyword>
<dbReference type="Gene3D" id="1.10.510.10">
    <property type="entry name" value="Transferase(Phosphotransferase) domain 1"/>
    <property type="match status" value="1"/>
</dbReference>
<dbReference type="SMART" id="SM00220">
    <property type="entry name" value="S_TKc"/>
    <property type="match status" value="1"/>
</dbReference>
<dbReference type="PROSITE" id="PS50011">
    <property type="entry name" value="PROTEIN_KINASE_DOM"/>
    <property type="match status" value="1"/>
</dbReference>
<evidence type="ECO:0000313" key="9">
    <source>
        <dbReference type="Proteomes" id="UP000272942"/>
    </source>
</evidence>
<name>A0A183B956_9TREM</name>
<dbReference type="GO" id="GO:0005737">
    <property type="term" value="C:cytoplasm"/>
    <property type="evidence" value="ECO:0007669"/>
    <property type="project" value="TreeGrafter"/>
</dbReference>
<dbReference type="OrthoDB" id="6285842at2759"/>
<evidence type="ECO:0000259" key="7">
    <source>
        <dbReference type="PROSITE" id="PS50011"/>
    </source>
</evidence>
<accession>A0A183B956</accession>
<dbReference type="WBParaSite" id="ECPE_0001578101-mRNA-1">
    <property type="protein sequence ID" value="ECPE_0001578101-mRNA-1"/>
    <property type="gene ID" value="ECPE_0001578101"/>
</dbReference>
<evidence type="ECO:0000313" key="10">
    <source>
        <dbReference type="WBParaSite" id="ECPE_0001578101-mRNA-1"/>
    </source>
</evidence>
<reference evidence="10" key="1">
    <citation type="submission" date="2016-06" db="UniProtKB">
        <authorList>
            <consortium name="WormBaseParasite"/>
        </authorList>
    </citation>
    <scope>IDENTIFICATION</scope>
</reference>
<evidence type="ECO:0000256" key="2">
    <source>
        <dbReference type="ARBA" id="ARBA00022741"/>
    </source>
</evidence>
<dbReference type="EMBL" id="UZAN01061613">
    <property type="protein sequence ID" value="VDP93013.1"/>
    <property type="molecule type" value="Genomic_DNA"/>
</dbReference>
<dbReference type="InterPro" id="IPR000719">
    <property type="entry name" value="Prot_kinase_dom"/>
</dbReference>
<dbReference type="SUPFAM" id="SSF56112">
    <property type="entry name" value="Protein kinase-like (PK-like)"/>
    <property type="match status" value="1"/>
</dbReference>
<dbReference type="GO" id="GO:0005634">
    <property type="term" value="C:nucleus"/>
    <property type="evidence" value="ECO:0007669"/>
    <property type="project" value="TreeGrafter"/>
</dbReference>
<dbReference type="PANTHER" id="PTHR11042">
    <property type="entry name" value="EUKARYOTIC TRANSLATION INITIATION FACTOR 2-ALPHA KINASE EIF2-ALPHA KINASE -RELATED"/>
    <property type="match status" value="1"/>
</dbReference>
<keyword evidence="3" id="KW-0418">Kinase</keyword>
<evidence type="ECO:0000256" key="6">
    <source>
        <dbReference type="SAM" id="MobiDB-lite"/>
    </source>
</evidence>
<keyword evidence="9" id="KW-1185">Reference proteome</keyword>
<feature type="compositionally biased region" description="Polar residues" evidence="6">
    <location>
        <begin position="179"/>
        <end position="191"/>
    </location>
</feature>
<proteinExistence type="inferred from homology"/>
<dbReference type="PANTHER" id="PTHR11042:SF91">
    <property type="entry name" value="EUKARYOTIC TRANSLATION INITIATION FACTOR 2-ALPHA KINASE"/>
    <property type="match status" value="1"/>
</dbReference>
<comment type="similarity">
    <text evidence="5">Belongs to the protein kinase superfamily. Ser/Thr protein kinase family. GCN2 subfamily.</text>
</comment>
<reference evidence="8 9" key="2">
    <citation type="submission" date="2018-11" db="EMBL/GenBank/DDBJ databases">
        <authorList>
            <consortium name="Pathogen Informatics"/>
        </authorList>
    </citation>
    <scope>NUCLEOTIDE SEQUENCE [LARGE SCALE GENOMIC DNA]</scope>
    <source>
        <strain evidence="8 9">Egypt</strain>
    </source>
</reference>
<keyword evidence="4" id="KW-0067">ATP-binding</keyword>
<evidence type="ECO:0000256" key="4">
    <source>
        <dbReference type="ARBA" id="ARBA00022840"/>
    </source>
</evidence>
<dbReference type="AlphaFoldDB" id="A0A183B956"/>
<gene>
    <name evidence="8" type="ORF">ECPE_LOCUS15741</name>
</gene>
<feature type="region of interest" description="Disordered" evidence="6">
    <location>
        <begin position="150"/>
        <end position="191"/>
    </location>
</feature>
<dbReference type="InterPro" id="IPR008271">
    <property type="entry name" value="Ser/Thr_kinase_AS"/>
</dbReference>
<evidence type="ECO:0000313" key="8">
    <source>
        <dbReference type="EMBL" id="VDP93013.1"/>
    </source>
</evidence>
<dbReference type="InterPro" id="IPR011009">
    <property type="entry name" value="Kinase-like_dom_sf"/>
</dbReference>
<feature type="region of interest" description="Disordered" evidence="6">
    <location>
        <begin position="1"/>
        <end position="51"/>
    </location>
</feature>
<keyword evidence="1" id="KW-0808">Transferase</keyword>
<feature type="compositionally biased region" description="Polar residues" evidence="6">
    <location>
        <begin position="161"/>
        <end position="172"/>
    </location>
</feature>
<feature type="domain" description="Protein kinase" evidence="7">
    <location>
        <begin position="1"/>
        <end position="300"/>
    </location>
</feature>
<dbReference type="Proteomes" id="UP000272942">
    <property type="component" value="Unassembled WGS sequence"/>
</dbReference>
<feature type="compositionally biased region" description="Polar residues" evidence="6">
    <location>
        <begin position="39"/>
        <end position="51"/>
    </location>
</feature>
<evidence type="ECO:0000256" key="3">
    <source>
        <dbReference type="ARBA" id="ARBA00022777"/>
    </source>
</evidence>
<dbReference type="PROSITE" id="PS00108">
    <property type="entry name" value="PROTEIN_KINASE_ST"/>
    <property type="match status" value="1"/>
</dbReference>
<organism evidence="10">
    <name type="scientific">Echinostoma caproni</name>
    <dbReference type="NCBI Taxonomy" id="27848"/>
    <lineage>
        <taxon>Eukaryota</taxon>
        <taxon>Metazoa</taxon>
        <taxon>Spiralia</taxon>
        <taxon>Lophotrochozoa</taxon>
        <taxon>Platyhelminthes</taxon>
        <taxon>Trematoda</taxon>
        <taxon>Digenea</taxon>
        <taxon>Plagiorchiida</taxon>
        <taxon>Echinostomata</taxon>
        <taxon>Echinostomatoidea</taxon>
        <taxon>Echinostomatidae</taxon>
        <taxon>Echinostoma</taxon>
    </lineage>
</organism>
<evidence type="ECO:0000256" key="1">
    <source>
        <dbReference type="ARBA" id="ARBA00022679"/>
    </source>
</evidence>
<dbReference type="GO" id="GO:0004694">
    <property type="term" value="F:eukaryotic translation initiation factor 2alpha kinase activity"/>
    <property type="evidence" value="ECO:0007669"/>
    <property type="project" value="TreeGrafter"/>
</dbReference>
<sequence>MDDSLIVFQRDSGTEASSQGPVEPEATSDSSAIRPGQPSRRQLNRTTSTSDPIASSSWYLYIQMQLCSQMSLRDWLTRNNHVAARPPRSELYCMFWQIVDAVAYLHAHELMHRDLKPSNILFDSTNRLKLADFGLVTSFANDDYSSTGNSPVLSGDHASSAHRSTSDCTNPTDQRDSGTADSWNGSDREQLSSSSIRRKYFGIRTTRRHTDDVGTDLYMSPEQERHERYDRKVDIFSLGLIFLELLLPFETDMERICTLLQAKRQLLPDRFSADCPLEVSAGCIGKVLSDFFVHFTKISR</sequence>
<evidence type="ECO:0000256" key="5">
    <source>
        <dbReference type="ARBA" id="ARBA00037982"/>
    </source>
</evidence>
<dbReference type="Pfam" id="PF00069">
    <property type="entry name" value="Pkinase"/>
    <property type="match status" value="1"/>
</dbReference>
<protein>
    <submittedName>
        <fullName evidence="10">Protein kinase domain-containing protein</fullName>
    </submittedName>
</protein>
<dbReference type="InterPro" id="IPR050339">
    <property type="entry name" value="CC_SR_Kinase"/>
</dbReference>
<dbReference type="GO" id="GO:0005524">
    <property type="term" value="F:ATP binding"/>
    <property type="evidence" value="ECO:0007669"/>
    <property type="project" value="UniProtKB-KW"/>
</dbReference>